<protein>
    <recommendedName>
        <fullName evidence="2 5">Ribosome biogenesis protein NOP53</fullName>
    </recommendedName>
</protein>
<organism evidence="7 8">
    <name type="scientific">[Candida] anglica</name>
    <dbReference type="NCBI Taxonomy" id="148631"/>
    <lineage>
        <taxon>Eukaryota</taxon>
        <taxon>Fungi</taxon>
        <taxon>Dikarya</taxon>
        <taxon>Ascomycota</taxon>
        <taxon>Saccharomycotina</taxon>
        <taxon>Pichiomycetes</taxon>
        <taxon>Debaryomycetaceae</taxon>
        <taxon>Kurtzmaniella</taxon>
    </lineage>
</organism>
<evidence type="ECO:0000256" key="6">
    <source>
        <dbReference type="SAM" id="MobiDB-lite"/>
    </source>
</evidence>
<evidence type="ECO:0000313" key="8">
    <source>
        <dbReference type="Proteomes" id="UP001497600"/>
    </source>
</evidence>
<keyword evidence="3 5" id="KW-0690">Ribosome biogenesis</keyword>
<evidence type="ECO:0000256" key="5">
    <source>
        <dbReference type="PIRNR" id="PIRNR017302"/>
    </source>
</evidence>
<feature type="compositionally biased region" description="Basic residues" evidence="6">
    <location>
        <begin position="11"/>
        <end position="21"/>
    </location>
</feature>
<evidence type="ECO:0000256" key="3">
    <source>
        <dbReference type="ARBA" id="ARBA00022517"/>
    </source>
</evidence>
<dbReference type="Proteomes" id="UP001497600">
    <property type="component" value="Chromosome H"/>
</dbReference>
<feature type="region of interest" description="Disordered" evidence="6">
    <location>
        <begin position="226"/>
        <end position="246"/>
    </location>
</feature>
<comment type="subcellular location">
    <subcellularLocation>
        <location evidence="5">Nucleus</location>
        <location evidence="5">Nucleolus</location>
    </subcellularLocation>
    <subcellularLocation>
        <location evidence="5">Nucleus</location>
        <location evidence="5">Nucleoplasm</location>
    </subcellularLocation>
</comment>
<sequence>MEVNRPQTKSQRSRKGKKAWRKNVDIDDVQAGLHDKSEHERIFGKESSDDFVLDNEGDSKLVSKNQPKKLKSLEILDKRSKFPALNVVRNNKKIQGVDRSEVHRLMKLSGRVNGITATEARIAKNGITSTKVTDLWAEEEETVETPEILKKFSSSEWTKAKNMPKTLNESPIMIKSADKIISGKSYNPSFESWKALLNEEFTKESGNEEKRQLLKEHQEKIKNLIANLNDNEEEDSSDDEESEKKAAVEEVEEVTKDFKLSINKPTQVKIKTKTQRNKALKHKQREELQMKLKELKHQIHELNKLEEYEVEVEEKLSNKRTKREKAPSKLFKYTNVNDQLEIKLSDEISDSLRKLKPEGNLLYDQMRNLQDSGKIEARIPVSKKRKYTPKITEKWTYKDFK</sequence>
<evidence type="ECO:0000313" key="7">
    <source>
        <dbReference type="EMBL" id="CAK7920419.1"/>
    </source>
</evidence>
<dbReference type="Pfam" id="PF07767">
    <property type="entry name" value="Nop53"/>
    <property type="match status" value="1"/>
</dbReference>
<dbReference type="InterPro" id="IPR011687">
    <property type="entry name" value="Nop53/GLTSCR2"/>
</dbReference>
<feature type="compositionally biased region" description="Basic and acidic residues" evidence="6">
    <location>
        <begin position="33"/>
        <end position="48"/>
    </location>
</feature>
<comment type="function">
    <text evidence="5">May play a role in ribosome biogenesis.</text>
</comment>
<proteinExistence type="inferred from homology"/>
<reference evidence="7 8" key="1">
    <citation type="submission" date="2024-01" db="EMBL/GenBank/DDBJ databases">
        <authorList>
            <consortium name="Genoscope - CEA"/>
            <person name="William W."/>
        </authorList>
    </citation>
    <scope>NUCLEOTIDE SEQUENCE [LARGE SCALE GENOMIC DNA]</scope>
    <source>
        <strain evidence="7 8">29B2s-10</strain>
    </source>
</reference>
<dbReference type="EMBL" id="OZ004260">
    <property type="protein sequence ID" value="CAK7920419.1"/>
    <property type="molecule type" value="Genomic_DNA"/>
</dbReference>
<evidence type="ECO:0000256" key="2">
    <source>
        <dbReference type="ARBA" id="ARBA00018339"/>
    </source>
</evidence>
<evidence type="ECO:0000256" key="1">
    <source>
        <dbReference type="ARBA" id="ARBA00008838"/>
    </source>
</evidence>
<name>A0ABP0EJ80_9ASCO</name>
<accession>A0ABP0EJ80</accession>
<comment type="similarity">
    <text evidence="1 5">Belongs to the NOP53 family.</text>
</comment>
<dbReference type="PANTHER" id="PTHR14211:SF7">
    <property type="entry name" value="RIBOSOME BIOGENESIS PROTEIN NOP53"/>
    <property type="match status" value="1"/>
</dbReference>
<evidence type="ECO:0000256" key="4">
    <source>
        <dbReference type="ARBA" id="ARBA00023242"/>
    </source>
</evidence>
<keyword evidence="4 5" id="KW-0539">Nucleus</keyword>
<feature type="compositionally biased region" description="Acidic residues" evidence="6">
    <location>
        <begin position="230"/>
        <end position="241"/>
    </location>
</feature>
<dbReference type="PANTHER" id="PTHR14211">
    <property type="entry name" value="GLIOMA SUPPRESSOR CANDIDATE REGION GENE 2"/>
    <property type="match status" value="1"/>
</dbReference>
<dbReference type="PIRSF" id="PIRSF017302">
    <property type="entry name" value="Gltscr2"/>
    <property type="match status" value="1"/>
</dbReference>
<keyword evidence="8" id="KW-1185">Reference proteome</keyword>
<feature type="region of interest" description="Disordered" evidence="6">
    <location>
        <begin position="1"/>
        <end position="58"/>
    </location>
</feature>
<feature type="compositionally biased region" description="Polar residues" evidence="6">
    <location>
        <begin position="1"/>
        <end position="10"/>
    </location>
</feature>
<gene>
    <name evidence="7" type="primary">NOP53</name>
    <name evidence="7" type="ORF">CAAN4_H02036</name>
</gene>